<sequence length="550" mass="63260">MKLLDSEKSWELFLKKAFINNTNGTCPEELESIGRQILGKCDGLPLAISVVGGLLVGAQDKRRWQEVLDQIDSNIPENNVPKILGLSYQNLSPHLKSCFLCLAFFKEDVTIRSNELASIWHAQGLIQEKGSRSVEDIGRGYLNELINRSMLQIQDVTIDGQVKNFRLHDLLRDMCLSKAEEEMGVRIVKGEEGGCSSASSYKPRHHVVYYKSSETLSSNQNKYLRSVFLFNVREWRSRMDIPTPYLKSFQLLKMLYLDGFGLWKFPNCLRCLVELKYLRIHTNREWFVLKLPSWIGDFKKLEFLYVEYVEFSGVALKMESLRDFGTRRAMGKPMKAEKWKSIESLKGMRLEDWVEMSSGLIMSDSHLRELSIDVSDFMKVGDEMVSRGRESLQKMTNLVKLHIYLDTTLLDFVTHEVTKLIPDLKSLTSLKLKASIFNTFECPAASEFPPNISHLKLSGMQDASMEELGKLRKLQYLTLNNLYIYNDMRRVKILHDGFPCLKALSLKRIRLTGMDIEEGGMPSLKQLRIRQCPQLESTENLPKHIIISFA</sequence>
<name>A0ABD1H7H6_SALDI</name>
<evidence type="ECO:0000256" key="3">
    <source>
        <dbReference type="ARBA" id="ARBA00022737"/>
    </source>
</evidence>
<organism evidence="9 10">
    <name type="scientific">Salvia divinorum</name>
    <name type="common">Maria pastora</name>
    <name type="synonym">Diviner's sage</name>
    <dbReference type="NCBI Taxonomy" id="28513"/>
    <lineage>
        <taxon>Eukaryota</taxon>
        <taxon>Viridiplantae</taxon>
        <taxon>Streptophyta</taxon>
        <taxon>Embryophyta</taxon>
        <taxon>Tracheophyta</taxon>
        <taxon>Spermatophyta</taxon>
        <taxon>Magnoliopsida</taxon>
        <taxon>eudicotyledons</taxon>
        <taxon>Gunneridae</taxon>
        <taxon>Pentapetalae</taxon>
        <taxon>asterids</taxon>
        <taxon>lamiids</taxon>
        <taxon>Lamiales</taxon>
        <taxon>Lamiaceae</taxon>
        <taxon>Nepetoideae</taxon>
        <taxon>Mentheae</taxon>
        <taxon>Salviinae</taxon>
        <taxon>Salvia</taxon>
        <taxon>Salvia subgen. Calosphace</taxon>
    </lineage>
</organism>
<keyword evidence="5" id="KW-0611">Plant defense</keyword>
<accession>A0ABD1H7H6</accession>
<evidence type="ECO:0000256" key="2">
    <source>
        <dbReference type="ARBA" id="ARBA00022614"/>
    </source>
</evidence>
<gene>
    <name evidence="9" type="ORF">AAHA92_12960</name>
</gene>
<evidence type="ECO:0000313" key="10">
    <source>
        <dbReference type="Proteomes" id="UP001567538"/>
    </source>
</evidence>
<evidence type="ECO:0000256" key="6">
    <source>
        <dbReference type="ARBA" id="ARBA00022840"/>
    </source>
</evidence>
<dbReference type="SUPFAM" id="SSF52540">
    <property type="entry name" value="P-loop containing nucleoside triphosphate hydrolases"/>
    <property type="match status" value="1"/>
</dbReference>
<protein>
    <submittedName>
        <fullName evidence="9">Disease resistance protein</fullName>
    </submittedName>
</protein>
<evidence type="ECO:0000259" key="8">
    <source>
        <dbReference type="Pfam" id="PF23598"/>
    </source>
</evidence>
<dbReference type="GO" id="GO:0005524">
    <property type="term" value="F:ATP binding"/>
    <property type="evidence" value="ECO:0007669"/>
    <property type="project" value="UniProtKB-KW"/>
</dbReference>
<dbReference type="Gene3D" id="1.10.10.10">
    <property type="entry name" value="Winged helix-like DNA-binding domain superfamily/Winged helix DNA-binding domain"/>
    <property type="match status" value="1"/>
</dbReference>
<evidence type="ECO:0000256" key="5">
    <source>
        <dbReference type="ARBA" id="ARBA00022821"/>
    </source>
</evidence>
<dbReference type="GO" id="GO:0006952">
    <property type="term" value="P:defense response"/>
    <property type="evidence" value="ECO:0007669"/>
    <property type="project" value="UniProtKB-KW"/>
</dbReference>
<comment type="caution">
    <text evidence="9">The sequence shown here is derived from an EMBL/GenBank/DDBJ whole genome shotgun (WGS) entry which is preliminary data.</text>
</comment>
<reference evidence="9 10" key="1">
    <citation type="submission" date="2024-06" db="EMBL/GenBank/DDBJ databases">
        <title>A chromosome level genome sequence of Diviner's sage (Salvia divinorum).</title>
        <authorList>
            <person name="Ford S.A."/>
            <person name="Ro D.-K."/>
            <person name="Ness R.W."/>
            <person name="Phillips M.A."/>
        </authorList>
    </citation>
    <scope>NUCLEOTIDE SEQUENCE [LARGE SCALE GENOMIC DNA]</scope>
    <source>
        <strain evidence="9">SAF-2024a</strain>
        <tissue evidence="9">Leaf</tissue>
    </source>
</reference>
<keyword evidence="6" id="KW-0067">ATP-binding</keyword>
<dbReference type="FunFam" id="1.10.10.10:FF:000322">
    <property type="entry name" value="Probable disease resistance protein At1g63360"/>
    <property type="match status" value="1"/>
</dbReference>
<feature type="domain" description="Disease resistance protein winged helix" evidence="7">
    <location>
        <begin position="105"/>
        <end position="174"/>
    </location>
</feature>
<dbReference type="InterPro" id="IPR042197">
    <property type="entry name" value="Apaf_helical"/>
</dbReference>
<dbReference type="InterPro" id="IPR044974">
    <property type="entry name" value="Disease_R_plants"/>
</dbReference>
<dbReference type="PANTHER" id="PTHR23155">
    <property type="entry name" value="DISEASE RESISTANCE PROTEIN RP"/>
    <property type="match status" value="1"/>
</dbReference>
<dbReference type="GO" id="GO:0051707">
    <property type="term" value="P:response to other organism"/>
    <property type="evidence" value="ECO:0007669"/>
    <property type="project" value="UniProtKB-ARBA"/>
</dbReference>
<dbReference type="AlphaFoldDB" id="A0ABD1H7H6"/>
<keyword evidence="10" id="KW-1185">Reference proteome</keyword>
<dbReference type="Pfam" id="PF23598">
    <property type="entry name" value="LRR_14"/>
    <property type="match status" value="1"/>
</dbReference>
<dbReference type="EMBL" id="JBEAFC010000006">
    <property type="protein sequence ID" value="KAL1552119.1"/>
    <property type="molecule type" value="Genomic_DNA"/>
</dbReference>
<dbReference type="Gene3D" id="3.80.10.10">
    <property type="entry name" value="Ribonuclease Inhibitor"/>
    <property type="match status" value="2"/>
</dbReference>
<dbReference type="PANTHER" id="PTHR23155:SF1205">
    <property type="entry name" value="DISEASE RESISTANCE PROTEIN RPM1"/>
    <property type="match status" value="1"/>
</dbReference>
<dbReference type="Pfam" id="PF23559">
    <property type="entry name" value="WHD_DRP"/>
    <property type="match status" value="1"/>
</dbReference>
<dbReference type="InterPro" id="IPR032675">
    <property type="entry name" value="LRR_dom_sf"/>
</dbReference>
<dbReference type="Gene3D" id="1.10.8.430">
    <property type="entry name" value="Helical domain of apoptotic protease-activating factors"/>
    <property type="match status" value="1"/>
</dbReference>
<keyword evidence="3" id="KW-0677">Repeat</keyword>
<dbReference type="InterPro" id="IPR036388">
    <property type="entry name" value="WH-like_DNA-bd_sf"/>
</dbReference>
<dbReference type="InterPro" id="IPR027417">
    <property type="entry name" value="P-loop_NTPase"/>
</dbReference>
<dbReference type="InterPro" id="IPR058922">
    <property type="entry name" value="WHD_DRP"/>
</dbReference>
<proteinExistence type="inferred from homology"/>
<evidence type="ECO:0000259" key="7">
    <source>
        <dbReference type="Pfam" id="PF23559"/>
    </source>
</evidence>
<keyword evidence="4" id="KW-0547">Nucleotide-binding</keyword>
<keyword evidence="2" id="KW-0433">Leucine-rich repeat</keyword>
<evidence type="ECO:0000256" key="4">
    <source>
        <dbReference type="ARBA" id="ARBA00022741"/>
    </source>
</evidence>
<dbReference type="SUPFAM" id="SSF52058">
    <property type="entry name" value="L domain-like"/>
    <property type="match status" value="1"/>
</dbReference>
<comment type="similarity">
    <text evidence="1">Belongs to the disease resistance NB-LRR family.</text>
</comment>
<feature type="domain" description="Disease resistance R13L4/SHOC-2-like LRR" evidence="8">
    <location>
        <begin position="239"/>
        <end position="530"/>
    </location>
</feature>
<evidence type="ECO:0000256" key="1">
    <source>
        <dbReference type="ARBA" id="ARBA00008894"/>
    </source>
</evidence>
<dbReference type="Proteomes" id="UP001567538">
    <property type="component" value="Unassembled WGS sequence"/>
</dbReference>
<dbReference type="InterPro" id="IPR055414">
    <property type="entry name" value="LRR_R13L4/SHOC2-like"/>
</dbReference>
<evidence type="ECO:0000313" key="9">
    <source>
        <dbReference type="EMBL" id="KAL1552119.1"/>
    </source>
</evidence>